<evidence type="ECO:0000256" key="2">
    <source>
        <dbReference type="ARBA" id="ARBA00022618"/>
    </source>
</evidence>
<reference evidence="7" key="1">
    <citation type="submission" date="2017-09" db="EMBL/GenBank/DDBJ databases">
        <title>Depth-based differentiation of microbial function through sediment-hosted aquifers and enrichment of novel symbionts in the deep terrestrial subsurface.</title>
        <authorList>
            <person name="Probst A.J."/>
            <person name="Ladd B."/>
            <person name="Jarett J.K."/>
            <person name="Geller-Mcgrath D.E."/>
            <person name="Sieber C.M.K."/>
            <person name="Emerson J.B."/>
            <person name="Anantharaman K."/>
            <person name="Thomas B.C."/>
            <person name="Malmstrom R."/>
            <person name="Stieglmeier M."/>
            <person name="Klingl A."/>
            <person name="Woyke T."/>
            <person name="Ryan C.M."/>
            <person name="Banfield J.F."/>
        </authorList>
    </citation>
    <scope>NUCLEOTIDE SEQUENCE [LARGE SCALE GENOMIC DNA]</scope>
</reference>
<name>A0A2M6XUV9_9BACT</name>
<dbReference type="GO" id="GO:0051301">
    <property type="term" value="P:cell division"/>
    <property type="evidence" value="ECO:0007669"/>
    <property type="project" value="UniProtKB-KW"/>
</dbReference>
<dbReference type="InterPro" id="IPR020823">
    <property type="entry name" value="Cell_div_FtsA"/>
</dbReference>
<dbReference type="EMBL" id="PEXQ01000031">
    <property type="protein sequence ID" value="PIU15810.1"/>
    <property type="molecule type" value="Genomic_DNA"/>
</dbReference>
<feature type="domain" description="SHS2" evidence="5">
    <location>
        <begin position="6"/>
        <end position="195"/>
    </location>
</feature>
<proteinExistence type="inferred from homology"/>
<comment type="caution">
    <text evidence="6">The sequence shown here is derived from an EMBL/GenBank/DDBJ whole genome shotgun (WGS) entry which is preliminary data.</text>
</comment>
<dbReference type="PIRSF" id="PIRSF003101">
    <property type="entry name" value="FtsA"/>
    <property type="match status" value="1"/>
</dbReference>
<evidence type="ECO:0000313" key="7">
    <source>
        <dbReference type="Proteomes" id="UP000229784"/>
    </source>
</evidence>
<dbReference type="Proteomes" id="UP000229784">
    <property type="component" value="Unassembled WGS sequence"/>
</dbReference>
<keyword evidence="4" id="KW-0131">Cell cycle</keyword>
<evidence type="ECO:0000256" key="4">
    <source>
        <dbReference type="ARBA" id="ARBA00023306"/>
    </source>
</evidence>
<dbReference type="InterPro" id="IPR043129">
    <property type="entry name" value="ATPase_NBD"/>
</dbReference>
<evidence type="ECO:0000256" key="3">
    <source>
        <dbReference type="ARBA" id="ARBA00023136"/>
    </source>
</evidence>
<evidence type="ECO:0000256" key="1">
    <source>
        <dbReference type="ARBA" id="ARBA00022475"/>
    </source>
</evidence>
<organism evidence="6 7">
    <name type="scientific">bacterium (Candidatus Gribaldobacteria) CG08_land_8_20_14_0_20_39_15</name>
    <dbReference type="NCBI Taxonomy" id="2014273"/>
    <lineage>
        <taxon>Bacteria</taxon>
        <taxon>Candidatus Gribaldobacteria</taxon>
    </lineage>
</organism>
<dbReference type="HAMAP" id="MF_02033">
    <property type="entry name" value="FtsA"/>
    <property type="match status" value="1"/>
</dbReference>
<dbReference type="AlphaFoldDB" id="A0A2M6XUV9"/>
<dbReference type="CDD" id="cd24048">
    <property type="entry name" value="ASKHA_NBD_FtsA"/>
    <property type="match status" value="1"/>
</dbReference>
<sequence length="424" mass="46162">MKFFTLTALDIGTNSIKAVCGNKDLRTGEVKILASSQVPCFGVRNGEIIKPEQVAKAVEETVKELDKKTNLKIKDCWATIGGSHIFSLNSQGLVSVARADQKISSEDIQRVLRAAQSVNLPKNKEVIDVFPQEFIVDGEAGIKDPLGLCGIRLEVKVLLACLFSPLLENLEKAIALAGLRLIDVSVTSVASARAVLTEEQKELGVMLLEIGAGTTHVAVFEKGDLKDFAVFPVGSANITNDIAIGFRTEISTAEKIKLNFAALPGATKDKQRALLKIKAKSTKKNKISPEQTEQIQPECFIMPKTGVDFSLKLLDNIVESRISQIVAETQKSMKKYLVSQSLPAGVVLIGGGANLPGLVEYIRQKFKLPCRLGKIQGLADFNDFQWAGALGLLLVGFEEEECEDNQNDVTVKEKLKRVIKSFLP</sequence>
<dbReference type="Gene3D" id="3.30.420.40">
    <property type="match status" value="2"/>
</dbReference>
<dbReference type="InterPro" id="IPR003494">
    <property type="entry name" value="SHS2_FtsA"/>
</dbReference>
<dbReference type="PANTHER" id="PTHR32432:SF4">
    <property type="entry name" value="CELL DIVISION PROTEIN FTSA"/>
    <property type="match status" value="1"/>
</dbReference>
<gene>
    <name evidence="6" type="primary">ftsA</name>
    <name evidence="6" type="ORF">COT20_01255</name>
</gene>
<dbReference type="GO" id="GO:0032153">
    <property type="term" value="C:cell division site"/>
    <property type="evidence" value="ECO:0007669"/>
    <property type="project" value="TreeGrafter"/>
</dbReference>
<dbReference type="PANTHER" id="PTHR32432">
    <property type="entry name" value="CELL DIVISION PROTEIN FTSA-RELATED"/>
    <property type="match status" value="1"/>
</dbReference>
<keyword evidence="1" id="KW-1003">Cell membrane</keyword>
<evidence type="ECO:0000313" key="6">
    <source>
        <dbReference type="EMBL" id="PIU15810.1"/>
    </source>
</evidence>
<feature type="non-terminal residue" evidence="6">
    <location>
        <position position="424"/>
    </location>
</feature>
<evidence type="ECO:0000259" key="5">
    <source>
        <dbReference type="SMART" id="SM00842"/>
    </source>
</evidence>
<protein>
    <submittedName>
        <fullName evidence="6">Cell division protein FtsA</fullName>
    </submittedName>
</protein>
<dbReference type="Pfam" id="PF02491">
    <property type="entry name" value="SHS2_FTSA"/>
    <property type="match status" value="1"/>
</dbReference>
<keyword evidence="3" id="KW-0472">Membrane</keyword>
<dbReference type="InterPro" id="IPR050696">
    <property type="entry name" value="FtsA/MreB"/>
</dbReference>
<accession>A0A2M6XUV9</accession>
<dbReference type="NCBIfam" id="TIGR01174">
    <property type="entry name" value="ftsA"/>
    <property type="match status" value="1"/>
</dbReference>
<keyword evidence="2 6" id="KW-0132">Cell division</keyword>
<dbReference type="GO" id="GO:0009898">
    <property type="term" value="C:cytoplasmic side of plasma membrane"/>
    <property type="evidence" value="ECO:0007669"/>
    <property type="project" value="TreeGrafter"/>
</dbReference>
<dbReference type="SUPFAM" id="SSF53067">
    <property type="entry name" value="Actin-like ATPase domain"/>
    <property type="match status" value="2"/>
</dbReference>
<dbReference type="SMART" id="SM00842">
    <property type="entry name" value="FtsA"/>
    <property type="match status" value="1"/>
</dbReference>
<dbReference type="Pfam" id="PF14450">
    <property type="entry name" value="FtsA"/>
    <property type="match status" value="1"/>
</dbReference>